<organism evidence="1 2">
    <name type="scientific">Pseudomonas amygdali pv. lachrymans</name>
    <name type="common">Pseudomonas syringae pv. lachrymans</name>
    <dbReference type="NCBI Taxonomy" id="53707"/>
    <lineage>
        <taxon>Bacteria</taxon>
        <taxon>Pseudomonadati</taxon>
        <taxon>Pseudomonadota</taxon>
        <taxon>Gammaproteobacteria</taxon>
        <taxon>Pseudomonadales</taxon>
        <taxon>Pseudomonadaceae</taxon>
        <taxon>Pseudomonas</taxon>
        <taxon>Pseudomonas amygdali</taxon>
    </lineage>
</organism>
<dbReference type="Proteomes" id="UP000037943">
    <property type="component" value="Unassembled WGS sequence"/>
</dbReference>
<keyword evidence="2" id="KW-1185">Reference proteome</keyword>
<dbReference type="EMBL" id="LGLK01000057">
    <property type="protein sequence ID" value="KPC17740.1"/>
    <property type="molecule type" value="Genomic_DNA"/>
</dbReference>
<evidence type="ECO:0000313" key="1">
    <source>
        <dbReference type="EMBL" id="KPC17740.1"/>
    </source>
</evidence>
<accession>A0ABR5KSX8</accession>
<comment type="caution">
    <text evidence="1">The sequence shown here is derived from an EMBL/GenBank/DDBJ whole genome shotgun (WGS) entry which is preliminary data.</text>
</comment>
<name>A0ABR5KSX8_PSEAV</name>
<gene>
    <name evidence="1" type="ORF">AC499_0942</name>
</gene>
<protein>
    <submittedName>
        <fullName evidence="1">Uncharacterized protein</fullName>
    </submittedName>
</protein>
<evidence type="ECO:0000313" key="2">
    <source>
        <dbReference type="Proteomes" id="UP000037943"/>
    </source>
</evidence>
<sequence>MTERYEDIDLKTVLEQSFATGKGVICLSASMTNEQIMALIKQACGWSQGKAFHVIPPTVTITQAQETGMGHPIGSDPI</sequence>
<reference evidence="1 2" key="1">
    <citation type="submission" date="2015-10" db="EMBL/GenBank/DDBJ databases">
        <title>Comparative genomics and high-throughput reverse genetic screens identify a new phytobacterial MAMP and an Arabidopsis receptor required for immune elicitation.</title>
        <authorList>
            <person name="Mott G.A."/>
            <person name="Thakur S."/>
            <person name="Wang P.W."/>
            <person name="Desveaux D."/>
            <person name="Guttman D.S."/>
        </authorList>
    </citation>
    <scope>NUCLEOTIDE SEQUENCE [LARGE SCALE GENOMIC DNA]</scope>
    <source>
        <strain evidence="1 2">107</strain>
    </source>
</reference>
<proteinExistence type="predicted"/>